<gene>
    <name evidence="5" type="ORF">SNE40_022460</name>
</gene>
<evidence type="ECO:0000256" key="2">
    <source>
        <dbReference type="ARBA" id="ARBA00022692"/>
    </source>
</evidence>
<name>A0AAN8FWP6_PATCE</name>
<dbReference type="GO" id="GO:0015267">
    <property type="term" value="F:channel activity"/>
    <property type="evidence" value="ECO:0007669"/>
    <property type="project" value="TreeGrafter"/>
</dbReference>
<keyword evidence="4" id="KW-0472">Membrane</keyword>
<evidence type="ECO:0000256" key="1">
    <source>
        <dbReference type="ARBA" id="ARBA00004141"/>
    </source>
</evidence>
<dbReference type="SUPFAM" id="SSF81338">
    <property type="entry name" value="Aquaporin-like"/>
    <property type="match status" value="1"/>
</dbReference>
<keyword evidence="2" id="KW-0812">Transmembrane</keyword>
<dbReference type="InterPro" id="IPR051883">
    <property type="entry name" value="AQP11/12_channel"/>
</dbReference>
<evidence type="ECO:0000256" key="3">
    <source>
        <dbReference type="ARBA" id="ARBA00022989"/>
    </source>
</evidence>
<comment type="subcellular location">
    <subcellularLocation>
        <location evidence="1">Membrane</location>
        <topology evidence="1">Multi-pass membrane protein</topology>
    </subcellularLocation>
</comment>
<dbReference type="PANTHER" id="PTHR21191:SF16">
    <property type="entry name" value="AQUAPORIN"/>
    <property type="match status" value="1"/>
</dbReference>
<dbReference type="Proteomes" id="UP001347796">
    <property type="component" value="Unassembled WGS sequence"/>
</dbReference>
<dbReference type="AlphaFoldDB" id="A0AAN8FWP6"/>
<dbReference type="PANTHER" id="PTHR21191">
    <property type="entry name" value="AQUAPORIN"/>
    <property type="match status" value="1"/>
</dbReference>
<keyword evidence="3" id="KW-1133">Transmembrane helix</keyword>
<organism evidence="5 6">
    <name type="scientific">Patella caerulea</name>
    <name type="common">Rayed Mediterranean limpet</name>
    <dbReference type="NCBI Taxonomy" id="87958"/>
    <lineage>
        <taxon>Eukaryota</taxon>
        <taxon>Metazoa</taxon>
        <taxon>Spiralia</taxon>
        <taxon>Lophotrochozoa</taxon>
        <taxon>Mollusca</taxon>
        <taxon>Gastropoda</taxon>
        <taxon>Patellogastropoda</taxon>
        <taxon>Patelloidea</taxon>
        <taxon>Patellidae</taxon>
        <taxon>Patella</taxon>
    </lineage>
</organism>
<evidence type="ECO:0000313" key="5">
    <source>
        <dbReference type="EMBL" id="KAK6165552.1"/>
    </source>
</evidence>
<accession>A0AAN8FWP6</accession>
<dbReference type="InterPro" id="IPR023271">
    <property type="entry name" value="Aquaporin-like"/>
</dbReference>
<protein>
    <submittedName>
        <fullName evidence="5">Uncharacterized protein</fullName>
    </submittedName>
</protein>
<reference evidence="5 6" key="1">
    <citation type="submission" date="2024-01" db="EMBL/GenBank/DDBJ databases">
        <title>The genome of the rayed Mediterranean limpet Patella caerulea (Linnaeus, 1758).</title>
        <authorList>
            <person name="Anh-Thu Weber A."/>
            <person name="Halstead-Nussloch G."/>
        </authorList>
    </citation>
    <scope>NUCLEOTIDE SEQUENCE [LARGE SCALE GENOMIC DNA]</scope>
    <source>
        <strain evidence="5">AATW-2023a</strain>
        <tissue evidence="5">Whole specimen</tissue>
    </source>
</reference>
<evidence type="ECO:0000313" key="6">
    <source>
        <dbReference type="Proteomes" id="UP001347796"/>
    </source>
</evidence>
<dbReference type="GO" id="GO:0016020">
    <property type="term" value="C:membrane"/>
    <property type="evidence" value="ECO:0007669"/>
    <property type="project" value="UniProtKB-SubCell"/>
</dbReference>
<evidence type="ECO:0000256" key="4">
    <source>
        <dbReference type="ARBA" id="ARBA00023136"/>
    </source>
</evidence>
<comment type="caution">
    <text evidence="5">The sequence shown here is derived from an EMBL/GenBank/DDBJ whole genome shotgun (WGS) entry which is preliminary data.</text>
</comment>
<sequence length="216" mass="24308">MDWRRAYATVSGSAPEHDFVEPYTASVTFCVITALTGILLRGLTKVILPEKIQEYVLDFISTMEACAYFFENNFIYKYYGSLWLGIAIVIQCFVCSRTFQGSSENPVQAFQKLILGEMGFIKAMFKIFIQSLAGLASYRLAQLIWSLDLIADHHERYYETSCVSDLNVTLMFGFLVEMGASLADSWLGMQTVLRMSVLDELIKYANGSLMIVAGNI</sequence>
<dbReference type="GO" id="GO:0005737">
    <property type="term" value="C:cytoplasm"/>
    <property type="evidence" value="ECO:0007669"/>
    <property type="project" value="TreeGrafter"/>
</dbReference>
<keyword evidence="6" id="KW-1185">Reference proteome</keyword>
<dbReference type="EMBL" id="JAZGQO010000021">
    <property type="protein sequence ID" value="KAK6165552.1"/>
    <property type="molecule type" value="Genomic_DNA"/>
</dbReference>
<proteinExistence type="predicted"/>